<sequence length="20" mass="2214">MGILIVVSGNYTDHHKTDDV</sequence>
<comment type="caution">
    <text evidence="1">The sequence shown here is derived from an EMBL/GenBank/DDBJ whole genome shotgun (WGS) entry which is preliminary data.</text>
</comment>
<protein>
    <submittedName>
        <fullName evidence="1">Uncharacterized protein</fullName>
    </submittedName>
</protein>
<gene>
    <name evidence="1" type="ORF">PENVUL_c086G00613</name>
</gene>
<dbReference type="EMBL" id="MDYP01000086">
    <property type="protein sequence ID" value="OQD97001.1"/>
    <property type="molecule type" value="Genomic_DNA"/>
</dbReference>
<evidence type="ECO:0000313" key="1">
    <source>
        <dbReference type="EMBL" id="OQD97001.1"/>
    </source>
</evidence>
<accession>A0A1V6R6T2</accession>
<organism evidence="1 2">
    <name type="scientific">Penicillium vulpinum</name>
    <dbReference type="NCBI Taxonomy" id="29845"/>
    <lineage>
        <taxon>Eukaryota</taxon>
        <taxon>Fungi</taxon>
        <taxon>Dikarya</taxon>
        <taxon>Ascomycota</taxon>
        <taxon>Pezizomycotina</taxon>
        <taxon>Eurotiomycetes</taxon>
        <taxon>Eurotiomycetidae</taxon>
        <taxon>Eurotiales</taxon>
        <taxon>Aspergillaceae</taxon>
        <taxon>Penicillium</taxon>
    </lineage>
</organism>
<keyword evidence="2" id="KW-1185">Reference proteome</keyword>
<name>A0A1V6R6T2_9EURO</name>
<proteinExistence type="predicted"/>
<reference evidence="2" key="1">
    <citation type="journal article" date="2017" name="Nat. Microbiol.">
        <title>Global analysis of biosynthetic gene clusters reveals vast potential of secondary metabolite production in Penicillium species.</title>
        <authorList>
            <person name="Nielsen J.C."/>
            <person name="Grijseels S."/>
            <person name="Prigent S."/>
            <person name="Ji B."/>
            <person name="Dainat J."/>
            <person name="Nielsen K.F."/>
            <person name="Frisvad J.C."/>
            <person name="Workman M."/>
            <person name="Nielsen J."/>
        </authorList>
    </citation>
    <scope>NUCLEOTIDE SEQUENCE [LARGE SCALE GENOMIC DNA]</scope>
    <source>
        <strain evidence="2">IBT 29486</strain>
    </source>
</reference>
<dbReference type="AlphaFoldDB" id="A0A1V6R6T2"/>
<evidence type="ECO:0000313" key="2">
    <source>
        <dbReference type="Proteomes" id="UP000191518"/>
    </source>
</evidence>
<dbReference type="Proteomes" id="UP000191518">
    <property type="component" value="Unassembled WGS sequence"/>
</dbReference>